<dbReference type="InterPro" id="IPR000998">
    <property type="entry name" value="MAM_dom"/>
</dbReference>
<dbReference type="CDD" id="cd06263">
    <property type="entry name" value="MAM"/>
    <property type="match status" value="1"/>
</dbReference>
<name>A0A493TJS8_ANAPP</name>
<dbReference type="SUPFAM" id="SSF49899">
    <property type="entry name" value="Concanavalin A-like lectins/glucanases"/>
    <property type="match status" value="1"/>
</dbReference>
<accession>A0A493TJS8</accession>
<dbReference type="Gene3D" id="2.60.120.200">
    <property type="match status" value="1"/>
</dbReference>
<dbReference type="PANTHER" id="PTHR23282:SF101">
    <property type="entry name" value="MAM DOMAIN-CONTAINING PROTEIN"/>
    <property type="match status" value="1"/>
</dbReference>
<protein>
    <recommendedName>
        <fullName evidence="1">MAM domain-containing protein</fullName>
    </recommendedName>
</protein>
<reference evidence="2" key="2">
    <citation type="submission" date="2025-08" db="UniProtKB">
        <authorList>
            <consortium name="Ensembl"/>
        </authorList>
    </citation>
    <scope>IDENTIFICATION</scope>
</reference>
<keyword evidence="3" id="KW-1185">Reference proteome</keyword>
<dbReference type="InterPro" id="IPR013320">
    <property type="entry name" value="ConA-like_dom_sf"/>
</dbReference>
<proteinExistence type="predicted"/>
<dbReference type="Proteomes" id="UP000016666">
    <property type="component" value="Chromosome 5"/>
</dbReference>
<organism evidence="2 3">
    <name type="scientific">Anas platyrhynchos platyrhynchos</name>
    <name type="common">Northern mallard</name>
    <dbReference type="NCBI Taxonomy" id="8840"/>
    <lineage>
        <taxon>Eukaryota</taxon>
        <taxon>Metazoa</taxon>
        <taxon>Chordata</taxon>
        <taxon>Craniata</taxon>
        <taxon>Vertebrata</taxon>
        <taxon>Euteleostomi</taxon>
        <taxon>Archelosauria</taxon>
        <taxon>Archosauria</taxon>
        <taxon>Dinosauria</taxon>
        <taxon>Saurischia</taxon>
        <taxon>Theropoda</taxon>
        <taxon>Coelurosauria</taxon>
        <taxon>Aves</taxon>
        <taxon>Neognathae</taxon>
        <taxon>Galloanserae</taxon>
        <taxon>Anseriformes</taxon>
        <taxon>Anatidae</taxon>
        <taxon>Anatinae</taxon>
        <taxon>Anas</taxon>
    </lineage>
</organism>
<dbReference type="Pfam" id="PF00629">
    <property type="entry name" value="MAM"/>
    <property type="match status" value="1"/>
</dbReference>
<dbReference type="PANTHER" id="PTHR23282">
    <property type="entry name" value="APICAL ENDOSOMAL GLYCOPROTEIN PRECURSOR"/>
    <property type="match status" value="1"/>
</dbReference>
<dbReference type="GO" id="GO:0016020">
    <property type="term" value="C:membrane"/>
    <property type="evidence" value="ECO:0007669"/>
    <property type="project" value="InterPro"/>
</dbReference>
<evidence type="ECO:0000259" key="1">
    <source>
        <dbReference type="PROSITE" id="PS50060"/>
    </source>
</evidence>
<evidence type="ECO:0000313" key="2">
    <source>
        <dbReference type="Ensembl" id="ENSAPLP00000026147.1"/>
    </source>
</evidence>
<dbReference type="STRING" id="8840.ENSAPLP00000026147"/>
<dbReference type="SMART" id="SM00137">
    <property type="entry name" value="MAM"/>
    <property type="match status" value="1"/>
</dbReference>
<dbReference type="PROSITE" id="PS50060">
    <property type="entry name" value="MAM_2"/>
    <property type="match status" value="1"/>
</dbReference>
<dbReference type="AlphaFoldDB" id="A0A493TJS8"/>
<dbReference type="Ensembl" id="ENSAPLT00000026482.1">
    <property type="protein sequence ID" value="ENSAPLP00000026147.1"/>
    <property type="gene ID" value="ENSAPLG00000024278.1"/>
</dbReference>
<dbReference type="InterPro" id="IPR051560">
    <property type="entry name" value="MAM_domain-containing"/>
</dbReference>
<feature type="domain" description="MAM" evidence="1">
    <location>
        <begin position="290"/>
        <end position="454"/>
    </location>
</feature>
<reference evidence="2" key="3">
    <citation type="submission" date="2025-09" db="UniProtKB">
        <authorList>
            <consortium name="Ensembl"/>
        </authorList>
    </citation>
    <scope>IDENTIFICATION</scope>
</reference>
<sequence length="491" mass="54477">MCRMTVVSDCSSPKECWLLQNCHGKEVVVFCAGSHEESSSSPNPSQKLSLIRNSMVSLHQPSKSEISCIIGSSCSWVTSTDSFGKPDWVLSSVGVLVSQDRQQLLLENSSSRGDIEGDIFLLNTSRLPDRCEFSLHSPILPGSVDSCLLELAIYSQDAVPLLQRFTAEIRYVDTNRNIIISLRVGHEEDAGMKWKSVMAQVGRIERPFKITLLYSNCGAQEVGLLAVGSLKLRNCFHDKENQDLSLYDKGSAFPCLHGGCVSHLQICEFISDCPAKEVEAVRCDSLPEGSHCSFEEGPCSWTLNETTASPWSIRGFTEMIQGHSFVGSTLQTTEGHFLYLRAESNHTSGMAKAYSTSLPASITTEDYQIQFSVHVFGSYNGTVSFSVSEEINGAPITLPMWERAGSWSDHWFLVTLPMPVLQNRFKLQLLATWGWNSQADIAIDNITFGLDCFNDGRQTNHFSGKRQYPREISIPDEHLLNPLEEPSLPGR</sequence>
<evidence type="ECO:0000313" key="3">
    <source>
        <dbReference type="Proteomes" id="UP000016666"/>
    </source>
</evidence>
<reference evidence="2 3" key="1">
    <citation type="submission" date="2017-10" db="EMBL/GenBank/DDBJ databases">
        <title>A new Pekin duck reference genome.</title>
        <authorList>
            <person name="Hou Z.-C."/>
            <person name="Zhou Z.-K."/>
            <person name="Zhu F."/>
            <person name="Hou S.-S."/>
        </authorList>
    </citation>
    <scope>NUCLEOTIDE SEQUENCE [LARGE SCALE GENOMIC DNA]</scope>
</reference>